<keyword evidence="2" id="KW-0997">Cell inner membrane</keyword>
<dbReference type="RefSeq" id="WP_085008991.1">
    <property type="nucleotide sequence ID" value="NZ_NAAD01000002.1"/>
</dbReference>
<evidence type="ECO:0000259" key="7">
    <source>
        <dbReference type="Pfam" id="PF00149"/>
    </source>
</evidence>
<dbReference type="GO" id="GO:0046872">
    <property type="term" value="F:metal ion binding"/>
    <property type="evidence" value="ECO:0007669"/>
    <property type="project" value="UniProtKB-KW"/>
</dbReference>
<dbReference type="AlphaFoldDB" id="A0A1X0YCE4"/>
<gene>
    <name evidence="8" type="ORF">B5V00_01950</name>
</gene>
<evidence type="ECO:0000256" key="4">
    <source>
        <dbReference type="ARBA" id="ARBA00022801"/>
    </source>
</evidence>
<dbReference type="OrthoDB" id="270739at2"/>
<evidence type="ECO:0000256" key="1">
    <source>
        <dbReference type="ARBA" id="ARBA00022475"/>
    </source>
</evidence>
<evidence type="ECO:0000256" key="6">
    <source>
        <dbReference type="ARBA" id="ARBA00023211"/>
    </source>
</evidence>
<dbReference type="SUPFAM" id="SSF56300">
    <property type="entry name" value="Metallo-dependent phosphatases"/>
    <property type="match status" value="1"/>
</dbReference>
<name>A0A1X0YCE4_9BACT</name>
<dbReference type="CDD" id="cd07398">
    <property type="entry name" value="MPP_YbbF-LpxH"/>
    <property type="match status" value="1"/>
</dbReference>
<evidence type="ECO:0000313" key="8">
    <source>
        <dbReference type="EMBL" id="ORJ62845.1"/>
    </source>
</evidence>
<comment type="caution">
    <text evidence="8">The sequence shown here is derived from an EMBL/GenBank/DDBJ whole genome shotgun (WGS) entry which is preliminary data.</text>
</comment>
<dbReference type="Proteomes" id="UP000193136">
    <property type="component" value="Unassembled WGS sequence"/>
</dbReference>
<dbReference type="InterPro" id="IPR043461">
    <property type="entry name" value="LpxH-like"/>
</dbReference>
<evidence type="ECO:0000313" key="9">
    <source>
        <dbReference type="Proteomes" id="UP000193136"/>
    </source>
</evidence>
<dbReference type="STRING" id="1969733.B5V00_01950"/>
<sequence length="242" mass="27604">MKDLFLADAHLLEPSDANYQRLLSFLQTQLGQVRTLVLLGDIFEFWVGYRHVVFSRYLPLLELLHRFHQSGTDIIFVEGNHDFHLGAFFRDTLGCRILPDGGDIELDGVRFHLAHGDLINPEDKGYRRLRAFFRSGLVQFLIRVIPPDLTWAIGRALGRQSEKSHDRKRAFDPTALLTAYAEKQLTGPTRYVVTGHFHVPFQKELEQGTLVALGDWISQNSYAVWENGSLSLHQVDSDTVSC</sequence>
<keyword evidence="1" id="KW-1003">Cell membrane</keyword>
<dbReference type="InterPro" id="IPR029052">
    <property type="entry name" value="Metallo-depent_PP-like"/>
</dbReference>
<evidence type="ECO:0000256" key="5">
    <source>
        <dbReference type="ARBA" id="ARBA00023136"/>
    </source>
</evidence>
<dbReference type="PANTHER" id="PTHR34990:SF1">
    <property type="entry name" value="UDP-2,3-DIACYLGLUCOSAMINE HYDROLASE"/>
    <property type="match status" value="1"/>
</dbReference>
<feature type="domain" description="Calcineurin-like phosphoesterase" evidence="7">
    <location>
        <begin position="4"/>
        <end position="200"/>
    </location>
</feature>
<dbReference type="InterPro" id="IPR004843">
    <property type="entry name" value="Calcineurin-like_PHP"/>
</dbReference>
<dbReference type="GO" id="GO:0009245">
    <property type="term" value="P:lipid A biosynthetic process"/>
    <property type="evidence" value="ECO:0007669"/>
    <property type="project" value="TreeGrafter"/>
</dbReference>
<proteinExistence type="predicted"/>
<keyword evidence="4" id="KW-0378">Hydrolase</keyword>
<organism evidence="8 9">
    <name type="scientific">Geothermobacter hydrogeniphilus</name>
    <dbReference type="NCBI Taxonomy" id="1969733"/>
    <lineage>
        <taxon>Bacteria</taxon>
        <taxon>Pseudomonadati</taxon>
        <taxon>Thermodesulfobacteriota</taxon>
        <taxon>Desulfuromonadia</taxon>
        <taxon>Desulfuromonadales</taxon>
        <taxon>Geothermobacteraceae</taxon>
        <taxon>Geothermobacter</taxon>
    </lineage>
</organism>
<dbReference type="GO" id="GO:0008758">
    <property type="term" value="F:UDP-2,3-diacylglucosamine hydrolase activity"/>
    <property type="evidence" value="ECO:0007669"/>
    <property type="project" value="TreeGrafter"/>
</dbReference>
<accession>A0A1X0YCE4</accession>
<dbReference type="EMBL" id="NAAD01000002">
    <property type="protein sequence ID" value="ORJ62845.1"/>
    <property type="molecule type" value="Genomic_DNA"/>
</dbReference>
<dbReference type="PANTHER" id="PTHR34990">
    <property type="entry name" value="UDP-2,3-DIACYLGLUCOSAMINE HYDROLASE-RELATED"/>
    <property type="match status" value="1"/>
</dbReference>
<evidence type="ECO:0000256" key="2">
    <source>
        <dbReference type="ARBA" id="ARBA00022519"/>
    </source>
</evidence>
<dbReference type="GO" id="GO:0016020">
    <property type="term" value="C:membrane"/>
    <property type="evidence" value="ECO:0007669"/>
    <property type="project" value="GOC"/>
</dbReference>
<keyword evidence="5" id="KW-0472">Membrane</keyword>
<evidence type="ECO:0000256" key="3">
    <source>
        <dbReference type="ARBA" id="ARBA00022723"/>
    </source>
</evidence>
<reference evidence="8 9" key="1">
    <citation type="submission" date="2017-03" db="EMBL/GenBank/DDBJ databases">
        <title>Genome sequence of Geothermobacter sp. EPR-M, Deep-Sea Iron Reducer.</title>
        <authorList>
            <person name="Tully B."/>
            <person name="Savalia P."/>
            <person name="Abuyen K."/>
            <person name="Baughan C."/>
            <person name="Romero E."/>
            <person name="Ronkowski C."/>
            <person name="Torres B."/>
            <person name="Tremblay J."/>
            <person name="Trujillo A."/>
            <person name="Tyler M."/>
            <person name="Perez-Rodriguez I."/>
            <person name="Amend J."/>
        </authorList>
    </citation>
    <scope>NUCLEOTIDE SEQUENCE [LARGE SCALE GENOMIC DNA]</scope>
    <source>
        <strain evidence="8 9">EPR-M</strain>
    </source>
</reference>
<protein>
    <recommendedName>
        <fullName evidence="7">Calcineurin-like phosphoesterase domain-containing protein</fullName>
    </recommendedName>
</protein>
<keyword evidence="6" id="KW-0464">Manganese</keyword>
<dbReference type="Pfam" id="PF00149">
    <property type="entry name" value="Metallophos"/>
    <property type="match status" value="1"/>
</dbReference>
<keyword evidence="9" id="KW-1185">Reference proteome</keyword>
<keyword evidence="3" id="KW-0479">Metal-binding</keyword>
<dbReference type="Gene3D" id="3.60.21.10">
    <property type="match status" value="1"/>
</dbReference>